<keyword evidence="7" id="KW-0175">Coiled coil</keyword>
<comment type="PTM">
    <text evidence="6">Methylated by PrmC. Methylation increases the termination efficiency of RF2.</text>
</comment>
<dbReference type="InterPro" id="IPR000352">
    <property type="entry name" value="Pep_chain_release_fac_I"/>
</dbReference>
<dbReference type="Proteomes" id="UP000003136">
    <property type="component" value="Unassembled WGS sequence"/>
</dbReference>
<dbReference type="InterPro" id="IPR004374">
    <property type="entry name" value="PrfB"/>
</dbReference>
<keyword evidence="5 6" id="KW-0648">Protein biosynthesis</keyword>
<comment type="similarity">
    <text evidence="2 6">Belongs to the prokaryotic/mitochondrial release factor family.</text>
</comment>
<reference evidence="9 10" key="1">
    <citation type="submission" date="2008-11" db="EMBL/GenBank/DDBJ databases">
        <title>Draft genome sequence of Bacteroides pectinophilus (ATCC 43243).</title>
        <authorList>
            <person name="Sudarsanam P."/>
            <person name="Ley R."/>
            <person name="Guruge J."/>
            <person name="Turnbaugh P.J."/>
            <person name="Mahowald M."/>
            <person name="Liep D."/>
            <person name="Gordon J."/>
        </authorList>
    </citation>
    <scope>NUCLEOTIDE SEQUENCE [LARGE SCALE GENOMIC DNA]</scope>
    <source>
        <strain evidence="9 10">ATCC 43243</strain>
    </source>
</reference>
<gene>
    <name evidence="6" type="primary">prfB</name>
    <name evidence="9" type="ORF">BACPEC_00159</name>
</gene>
<proteinExistence type="inferred from homology"/>
<dbReference type="SUPFAM" id="SSF75620">
    <property type="entry name" value="Release factor"/>
    <property type="match status" value="1"/>
</dbReference>
<keyword evidence="6" id="KW-0963">Cytoplasm</keyword>
<protein>
    <recommendedName>
        <fullName evidence="3 6">Peptide chain release factor 2</fullName>
        <shortName evidence="6">RF-2</shortName>
    </recommendedName>
</protein>
<dbReference type="InterPro" id="IPR005139">
    <property type="entry name" value="PCRF"/>
</dbReference>
<keyword evidence="10" id="KW-1185">Reference proteome</keyword>
<dbReference type="eggNOG" id="COG1186">
    <property type="taxonomic scope" value="Bacteria"/>
</dbReference>
<comment type="function">
    <text evidence="1 6">Peptide chain release factor 2 directs the termination of translation in response to the peptide chain termination codons UGA and UAA.</text>
</comment>
<dbReference type="GO" id="GO:0016149">
    <property type="term" value="F:translation release factor activity, codon specific"/>
    <property type="evidence" value="ECO:0007669"/>
    <property type="project" value="UniProtKB-UniRule"/>
</dbReference>
<evidence type="ECO:0000256" key="1">
    <source>
        <dbReference type="ARBA" id="ARBA00002613"/>
    </source>
</evidence>
<dbReference type="PANTHER" id="PTHR43116:SF3">
    <property type="entry name" value="CLASS I PEPTIDE CHAIN RELEASE FACTOR"/>
    <property type="match status" value="1"/>
</dbReference>
<evidence type="ECO:0000256" key="2">
    <source>
        <dbReference type="ARBA" id="ARBA00010835"/>
    </source>
</evidence>
<organism evidence="9 10">
    <name type="scientific">[Bacteroides] pectinophilus ATCC 43243</name>
    <dbReference type="NCBI Taxonomy" id="483218"/>
    <lineage>
        <taxon>Bacteria</taxon>
        <taxon>Bacillati</taxon>
        <taxon>Bacillota</taxon>
        <taxon>Clostridia</taxon>
        <taxon>Eubacteriales</taxon>
    </lineage>
</organism>
<dbReference type="EMBL" id="ABVQ01000031">
    <property type="protein sequence ID" value="EEC58817.1"/>
    <property type="molecule type" value="Genomic_DNA"/>
</dbReference>
<dbReference type="Pfam" id="PF03462">
    <property type="entry name" value="PCRF"/>
    <property type="match status" value="1"/>
</dbReference>
<feature type="modified residue" description="N5-methylglutamine" evidence="6">
    <location>
        <position position="212"/>
    </location>
</feature>
<name>B7ANA6_9FIRM</name>
<dbReference type="STRING" id="483218.BACPEC_00159"/>
<dbReference type="Gene3D" id="3.30.160.20">
    <property type="match status" value="1"/>
</dbReference>
<evidence type="ECO:0000256" key="5">
    <source>
        <dbReference type="ARBA" id="ARBA00022917"/>
    </source>
</evidence>
<sequence length="333" mass="37673">MEAPGFWDDADKSQEAMKELKSLKDSFEKYNELKQGMDDIETLIAMADEENDESLVPEVEEEFNVFEKKFDALRIGTLLSGEYDRDNAILTLHAGAGGTEACDWCQMLMRMYTRWAESKGYKTEVVDYLEGDEAGVKAVTIEIEGENAYGYLRSEHGIHRLVRISPFNAAGKRQTSFVSCDVMPDIEEDVDVEINDDDLRIDTYRSSGAGGQHINKTSSAIRITHLPTGIVVQCQNERSQHQNKDKAMQMLKAKLYLLKKQENAEKTSDIRGDVKDVNFGSQIRSYVLQPYTMVKDHRTNEEVGNAQSVLDGNIDPFITAYLKWQAVKADARE</sequence>
<dbReference type="SMART" id="SM00937">
    <property type="entry name" value="PCRF"/>
    <property type="match status" value="1"/>
</dbReference>
<evidence type="ECO:0000313" key="10">
    <source>
        <dbReference type="Proteomes" id="UP000003136"/>
    </source>
</evidence>
<dbReference type="Gene3D" id="1.20.58.410">
    <property type="entry name" value="Release factor"/>
    <property type="match status" value="1"/>
</dbReference>
<reference evidence="9 10" key="2">
    <citation type="submission" date="2008-11" db="EMBL/GenBank/DDBJ databases">
        <authorList>
            <person name="Fulton L."/>
            <person name="Clifton S."/>
            <person name="Fulton B."/>
            <person name="Xu J."/>
            <person name="Minx P."/>
            <person name="Pepin K.H."/>
            <person name="Johnson M."/>
            <person name="Bhonagiri V."/>
            <person name="Nash W.E."/>
            <person name="Mardis E.R."/>
            <person name="Wilson R.K."/>
        </authorList>
    </citation>
    <scope>NUCLEOTIDE SEQUENCE [LARGE SCALE GENOMIC DNA]</scope>
    <source>
        <strain evidence="9 10">ATCC 43243</strain>
    </source>
</reference>
<dbReference type="PROSITE" id="PS00745">
    <property type="entry name" value="RF_PROK_I"/>
    <property type="match status" value="1"/>
</dbReference>
<evidence type="ECO:0000259" key="8">
    <source>
        <dbReference type="PROSITE" id="PS00745"/>
    </source>
</evidence>
<dbReference type="InterPro" id="IPR045853">
    <property type="entry name" value="Pep_chain_release_fac_I_sf"/>
</dbReference>
<dbReference type="HOGENOM" id="CLU_036856_6_0_9"/>
<evidence type="ECO:0000256" key="4">
    <source>
        <dbReference type="ARBA" id="ARBA00022481"/>
    </source>
</evidence>
<dbReference type="AlphaFoldDB" id="B7ANA6"/>
<feature type="coiled-coil region" evidence="7">
    <location>
        <begin position="13"/>
        <end position="50"/>
    </location>
</feature>
<evidence type="ECO:0000256" key="3">
    <source>
        <dbReference type="ARBA" id="ARBA00019192"/>
    </source>
</evidence>
<feature type="domain" description="Prokaryotic-type class I peptide chain release factors" evidence="8">
    <location>
        <begin position="205"/>
        <end position="221"/>
    </location>
</feature>
<dbReference type="Gene3D" id="3.30.70.1660">
    <property type="match status" value="1"/>
</dbReference>
<comment type="subcellular location">
    <subcellularLocation>
        <location evidence="6">Cytoplasm</location>
    </subcellularLocation>
</comment>
<accession>B7ANA6</accession>
<evidence type="ECO:0000256" key="7">
    <source>
        <dbReference type="SAM" id="Coils"/>
    </source>
</evidence>
<dbReference type="HAMAP" id="MF_00094">
    <property type="entry name" value="Rel_fac_2"/>
    <property type="match status" value="1"/>
</dbReference>
<dbReference type="NCBIfam" id="TIGR00020">
    <property type="entry name" value="prfB"/>
    <property type="match status" value="1"/>
</dbReference>
<dbReference type="PANTHER" id="PTHR43116">
    <property type="entry name" value="PEPTIDE CHAIN RELEASE FACTOR 2"/>
    <property type="match status" value="1"/>
</dbReference>
<dbReference type="FunFam" id="3.30.160.20:FF:000010">
    <property type="entry name" value="Peptide chain release factor 2"/>
    <property type="match status" value="1"/>
</dbReference>
<keyword evidence="4 6" id="KW-0488">Methylation</keyword>
<evidence type="ECO:0000313" key="9">
    <source>
        <dbReference type="EMBL" id="EEC58817.1"/>
    </source>
</evidence>
<dbReference type="GO" id="GO:0005737">
    <property type="term" value="C:cytoplasm"/>
    <property type="evidence" value="ECO:0007669"/>
    <property type="project" value="UniProtKB-SubCell"/>
</dbReference>
<dbReference type="Pfam" id="PF00472">
    <property type="entry name" value="RF-1"/>
    <property type="match status" value="1"/>
</dbReference>
<evidence type="ECO:0000256" key="6">
    <source>
        <dbReference type="HAMAP-Rule" id="MF_00094"/>
    </source>
</evidence>